<proteinExistence type="predicted"/>
<evidence type="ECO:0000313" key="1">
    <source>
        <dbReference type="EMBL" id="AUQ99339.1"/>
    </source>
</evidence>
<dbReference type="AlphaFoldDB" id="A0A2I7K9P8"/>
<dbReference type="Proteomes" id="UP000236447">
    <property type="component" value="Chromosome"/>
</dbReference>
<protein>
    <recommendedName>
        <fullName evidence="3">DUF2190 family protein</fullName>
    </recommendedName>
</protein>
<dbReference type="RefSeq" id="WP_102883607.1">
    <property type="nucleotide sequence ID" value="NZ_CP010725.1"/>
</dbReference>
<sequence>MKNYVKPGDHLPVIAPADVQSGGLVKVGALIGIAQYDALAGEEVEIVRKGCFTLPKVSAQAWAQGAKIYWITADSKCTTTASGNTLIGAAVLDAANPSDSGLVLLDGVIR</sequence>
<dbReference type="InterPro" id="IPR011231">
    <property type="entry name" value="Phage_VT1-Sakai_H0018"/>
</dbReference>
<gene>
    <name evidence="1" type="ORF">PhaeoP88_01969</name>
</gene>
<evidence type="ECO:0008006" key="3">
    <source>
        <dbReference type="Google" id="ProtNLM"/>
    </source>
</evidence>
<accession>A0A2I7K9P8</accession>
<reference evidence="1 2" key="1">
    <citation type="journal article" date="2017" name="Front. Microbiol.">
        <title>Phaeobacter piscinae sp. nov., a species of the Roseobacter group and potential aquaculture probiont.</title>
        <authorList>
            <person name="Sonnenschein E.C."/>
            <person name="Phippen C.B.W."/>
            <person name="Nielsen K.F."/>
            <person name="Mateiu R.V."/>
            <person name="Melchiorsen J."/>
            <person name="Gram L."/>
            <person name="Overmann J."/>
            <person name="Freese H.M."/>
        </authorList>
    </citation>
    <scope>NUCLEOTIDE SEQUENCE [LARGE SCALE GENOMIC DNA]</scope>
    <source>
        <strain evidence="1 2">P88</strain>
    </source>
</reference>
<organism evidence="1 2">
    <name type="scientific">Phaeobacter inhibens</name>
    <dbReference type="NCBI Taxonomy" id="221822"/>
    <lineage>
        <taxon>Bacteria</taxon>
        <taxon>Pseudomonadati</taxon>
        <taxon>Pseudomonadota</taxon>
        <taxon>Alphaproteobacteria</taxon>
        <taxon>Rhodobacterales</taxon>
        <taxon>Roseobacteraceae</taxon>
        <taxon>Phaeobacter</taxon>
    </lineage>
</organism>
<name>A0A2I7K9P8_9RHOB</name>
<reference evidence="1 2" key="2">
    <citation type="journal article" date="2017" name="Genome Biol. Evol.">
        <title>Trajectories and Drivers of Genome Evolution in Surface-Associated Marine Phaeobacter.</title>
        <authorList>
            <person name="Freese H.M."/>
            <person name="Sikorski J."/>
            <person name="Bunk B."/>
            <person name="Scheuner C."/>
            <person name="Meier-Kolthoff J.P."/>
            <person name="Sproer C."/>
            <person name="Gram L."/>
            <person name="Overmann J."/>
        </authorList>
    </citation>
    <scope>NUCLEOTIDE SEQUENCE [LARGE SCALE GENOMIC DNA]</scope>
    <source>
        <strain evidence="1 2">P88</strain>
    </source>
</reference>
<evidence type="ECO:0000313" key="2">
    <source>
        <dbReference type="Proteomes" id="UP000236447"/>
    </source>
</evidence>
<dbReference type="PIRSF" id="PIRSF030771">
    <property type="entry name" value="UCP030771"/>
    <property type="match status" value="1"/>
</dbReference>
<dbReference type="Pfam" id="PF09956">
    <property type="entry name" value="Phage_cement_2"/>
    <property type="match status" value="1"/>
</dbReference>
<dbReference type="EMBL" id="CP010725">
    <property type="protein sequence ID" value="AUQ99339.1"/>
    <property type="molecule type" value="Genomic_DNA"/>
</dbReference>